<dbReference type="PROSITE" id="PS00175">
    <property type="entry name" value="PG_MUTASE"/>
    <property type="match status" value="1"/>
</dbReference>
<evidence type="ECO:0000313" key="5">
    <source>
        <dbReference type="Proteomes" id="UP000251571"/>
    </source>
</evidence>
<dbReference type="SUPFAM" id="SSF53254">
    <property type="entry name" value="Phosphoglycerate mutase-like"/>
    <property type="match status" value="1"/>
</dbReference>
<sequence>MTAPLYILRHGETVWNRSGRMQGQRDSPLTALGRVQAARQGALLRRAGVAVPAFVSPLGRARRSAALAGLRATVDPDLSEIAMGAGEGLPRPPEARPGVLWKFACPGAESQDALIARLSRVLARPRPAILITHGVLVIGLRAMARGLPPEAWDTLDDPQGVVFVLDGQGERRLG</sequence>
<evidence type="ECO:0000313" key="4">
    <source>
        <dbReference type="Proteomes" id="UP000245839"/>
    </source>
</evidence>
<keyword evidence="4" id="KW-1185">Reference proteome</keyword>
<dbReference type="Gene3D" id="3.40.50.1240">
    <property type="entry name" value="Phosphoglycerate mutase-like"/>
    <property type="match status" value="1"/>
</dbReference>
<dbReference type="InterPro" id="IPR050275">
    <property type="entry name" value="PGM_Phosphatase"/>
</dbReference>
<dbReference type="SMART" id="SM00855">
    <property type="entry name" value="PGAM"/>
    <property type="match status" value="1"/>
</dbReference>
<protein>
    <submittedName>
        <fullName evidence="3">Probable phosphoglycerate mutase</fullName>
    </submittedName>
    <submittedName>
        <fullName evidence="2">Putative phosphoglycerate mutase</fullName>
    </submittedName>
</protein>
<name>A0A2Y9B6U3_9RHOB</name>
<dbReference type="RefSeq" id="WP_109566248.1">
    <property type="nucleotide sequence ID" value="NZ_QGDJ01000017.1"/>
</dbReference>
<feature type="binding site" evidence="1">
    <location>
        <begin position="9"/>
        <end position="16"/>
    </location>
    <ligand>
        <name>substrate</name>
    </ligand>
</feature>
<dbReference type="EMBL" id="QGDJ01000017">
    <property type="protein sequence ID" value="PWJ12115.1"/>
    <property type="molecule type" value="Genomic_DNA"/>
</dbReference>
<dbReference type="InterPro" id="IPR013078">
    <property type="entry name" value="His_Pase_superF_clade-1"/>
</dbReference>
<dbReference type="AlphaFoldDB" id="A0A2Y9B6U3"/>
<organism evidence="3 5">
    <name type="scientific">Jannaschia seohaensis</name>
    <dbReference type="NCBI Taxonomy" id="475081"/>
    <lineage>
        <taxon>Bacteria</taxon>
        <taxon>Pseudomonadati</taxon>
        <taxon>Pseudomonadota</taxon>
        <taxon>Alphaproteobacteria</taxon>
        <taxon>Rhodobacterales</taxon>
        <taxon>Roseobacteraceae</taxon>
        <taxon>Jannaschia</taxon>
    </lineage>
</organism>
<dbReference type="Proteomes" id="UP000251571">
    <property type="component" value="Unassembled WGS sequence"/>
</dbReference>
<evidence type="ECO:0000313" key="3">
    <source>
        <dbReference type="EMBL" id="SSA51218.1"/>
    </source>
</evidence>
<reference evidence="3 5" key="1">
    <citation type="submission" date="2016-10" db="EMBL/GenBank/DDBJ databases">
        <authorList>
            <person name="Cai Z."/>
        </authorList>
    </citation>
    <scope>NUCLEOTIDE SEQUENCE [LARGE SCALE GENOMIC DNA]</scope>
    <source>
        <strain evidence="3 5">DSM 25227</strain>
    </source>
</reference>
<accession>A0A2Y9B6U3</accession>
<dbReference type="CDD" id="cd07067">
    <property type="entry name" value="HP_PGM_like"/>
    <property type="match status" value="1"/>
</dbReference>
<evidence type="ECO:0000256" key="1">
    <source>
        <dbReference type="PIRSR" id="PIRSR613078-2"/>
    </source>
</evidence>
<dbReference type="Proteomes" id="UP000245839">
    <property type="component" value="Unassembled WGS sequence"/>
</dbReference>
<feature type="binding site" evidence="1">
    <location>
        <position position="60"/>
    </location>
    <ligand>
        <name>substrate</name>
    </ligand>
</feature>
<gene>
    <name evidence="2" type="ORF">BCF38_11749</name>
    <name evidence="3" type="ORF">SAMN05421539_11749</name>
</gene>
<dbReference type="Pfam" id="PF00300">
    <property type="entry name" value="His_Phos_1"/>
    <property type="match status" value="1"/>
</dbReference>
<dbReference type="InterPro" id="IPR001345">
    <property type="entry name" value="PG/BPGM_mutase_AS"/>
</dbReference>
<dbReference type="EMBL" id="UETC01000017">
    <property type="protein sequence ID" value="SSA51218.1"/>
    <property type="molecule type" value="Genomic_DNA"/>
</dbReference>
<dbReference type="OrthoDB" id="9781415at2"/>
<proteinExistence type="predicted"/>
<evidence type="ECO:0000313" key="2">
    <source>
        <dbReference type="EMBL" id="PWJ12115.1"/>
    </source>
</evidence>
<dbReference type="GO" id="GO:0016791">
    <property type="term" value="F:phosphatase activity"/>
    <property type="evidence" value="ECO:0007669"/>
    <property type="project" value="TreeGrafter"/>
</dbReference>
<dbReference type="InterPro" id="IPR029033">
    <property type="entry name" value="His_PPase_superfam"/>
</dbReference>
<reference evidence="2 4" key="2">
    <citation type="submission" date="2018-03" db="EMBL/GenBank/DDBJ databases">
        <title>Genomic Encyclopedia of Archaeal and Bacterial Type Strains, Phase II (KMG-II): from individual species to whole genera.</title>
        <authorList>
            <person name="Goeker M."/>
        </authorList>
    </citation>
    <scope>NUCLEOTIDE SEQUENCE [LARGE SCALE GENOMIC DNA]</scope>
    <source>
        <strain evidence="2 4">DSM 25227</strain>
    </source>
</reference>
<dbReference type="PANTHER" id="PTHR48100">
    <property type="entry name" value="BROAD-SPECIFICITY PHOSPHATASE YOR283W-RELATED"/>
    <property type="match status" value="1"/>
</dbReference>